<evidence type="ECO:0000313" key="1">
    <source>
        <dbReference type="EMBL" id="GFO19751.1"/>
    </source>
</evidence>
<keyword evidence="2" id="KW-1185">Reference proteome</keyword>
<dbReference type="EMBL" id="BLXT01005083">
    <property type="protein sequence ID" value="GFO19751.1"/>
    <property type="molecule type" value="Genomic_DNA"/>
</dbReference>
<name>A0AAV4B8Q8_9GAST</name>
<accession>A0AAV4B8Q8</accession>
<organism evidence="1 2">
    <name type="scientific">Plakobranchus ocellatus</name>
    <dbReference type="NCBI Taxonomy" id="259542"/>
    <lineage>
        <taxon>Eukaryota</taxon>
        <taxon>Metazoa</taxon>
        <taxon>Spiralia</taxon>
        <taxon>Lophotrochozoa</taxon>
        <taxon>Mollusca</taxon>
        <taxon>Gastropoda</taxon>
        <taxon>Heterobranchia</taxon>
        <taxon>Euthyneura</taxon>
        <taxon>Panpulmonata</taxon>
        <taxon>Sacoglossa</taxon>
        <taxon>Placobranchoidea</taxon>
        <taxon>Plakobranchidae</taxon>
        <taxon>Plakobranchus</taxon>
    </lineage>
</organism>
<dbReference type="Proteomes" id="UP000735302">
    <property type="component" value="Unassembled WGS sequence"/>
</dbReference>
<reference evidence="1 2" key="1">
    <citation type="journal article" date="2021" name="Elife">
        <title>Chloroplast acquisition without the gene transfer in kleptoplastic sea slugs, Plakobranchus ocellatus.</title>
        <authorList>
            <person name="Maeda T."/>
            <person name="Takahashi S."/>
            <person name="Yoshida T."/>
            <person name="Shimamura S."/>
            <person name="Takaki Y."/>
            <person name="Nagai Y."/>
            <person name="Toyoda A."/>
            <person name="Suzuki Y."/>
            <person name="Arimoto A."/>
            <person name="Ishii H."/>
            <person name="Satoh N."/>
            <person name="Nishiyama T."/>
            <person name="Hasebe M."/>
            <person name="Maruyama T."/>
            <person name="Minagawa J."/>
            <person name="Obokata J."/>
            <person name="Shigenobu S."/>
        </authorList>
    </citation>
    <scope>NUCLEOTIDE SEQUENCE [LARGE SCALE GENOMIC DNA]</scope>
</reference>
<dbReference type="AlphaFoldDB" id="A0AAV4B8Q8"/>
<comment type="caution">
    <text evidence="1">The sequence shown here is derived from an EMBL/GenBank/DDBJ whole genome shotgun (WGS) entry which is preliminary data.</text>
</comment>
<gene>
    <name evidence="1" type="ORF">PoB_004625600</name>
</gene>
<protein>
    <submittedName>
        <fullName evidence="1">Uncharacterized protein</fullName>
    </submittedName>
</protein>
<evidence type="ECO:0000313" key="2">
    <source>
        <dbReference type="Proteomes" id="UP000735302"/>
    </source>
</evidence>
<proteinExistence type="predicted"/>
<sequence length="150" mass="16784">MTLPNLDLSALRGRRRFEDSGRGLLRPLWYDIASRKHCFTQTGEDDRSDRGTQSRLYGFEEQITVLVFYLRIRFSNLPQQSDLRLSGTPSGQGAGGGAQTSDRRVLADLRANLLATVPPSSLKSQLTKFKTIEIVRSLCFCGDTKMVISN</sequence>